<dbReference type="EMBL" id="VCGU01000009">
    <property type="protein sequence ID" value="TRY70349.1"/>
    <property type="molecule type" value="Genomic_DNA"/>
</dbReference>
<dbReference type="Pfam" id="PF06333">
    <property type="entry name" value="Med13_C"/>
    <property type="match status" value="1"/>
</dbReference>
<feature type="compositionally biased region" description="Low complexity" evidence="10">
    <location>
        <begin position="973"/>
        <end position="984"/>
    </location>
</feature>
<feature type="region of interest" description="Disordered" evidence="10">
    <location>
        <begin position="911"/>
        <end position="984"/>
    </location>
</feature>
<dbReference type="Pfam" id="PF18296">
    <property type="entry name" value="MID_MedPIWI"/>
    <property type="match status" value="1"/>
</dbReference>
<feature type="region of interest" description="Disordered" evidence="10">
    <location>
        <begin position="432"/>
        <end position="600"/>
    </location>
</feature>
<feature type="region of interest" description="Disordered" evidence="10">
    <location>
        <begin position="1432"/>
        <end position="1459"/>
    </location>
</feature>
<feature type="region of interest" description="Disordered" evidence="10">
    <location>
        <begin position="1883"/>
        <end position="1916"/>
    </location>
</feature>
<keyword evidence="15" id="KW-1185">Reference proteome</keyword>
<dbReference type="Pfam" id="PF11597">
    <property type="entry name" value="Med13_N"/>
    <property type="match status" value="1"/>
</dbReference>
<dbReference type="InterPro" id="IPR051139">
    <property type="entry name" value="Mediator_complx_sub13"/>
</dbReference>
<dbReference type="InterPro" id="IPR009401">
    <property type="entry name" value="Med13_C"/>
</dbReference>
<dbReference type="Proteomes" id="UP000318571">
    <property type="component" value="Chromosome 9"/>
</dbReference>
<reference evidence="14 15" key="1">
    <citation type="journal article" date="2018" name="Nat. Ecol. Evol.">
        <title>Genomic signatures of mitonuclear coevolution across populations of Tigriopus californicus.</title>
        <authorList>
            <person name="Barreto F.S."/>
            <person name="Watson E.T."/>
            <person name="Lima T.G."/>
            <person name="Willett C.S."/>
            <person name="Edmands S."/>
            <person name="Li W."/>
            <person name="Burton R.S."/>
        </authorList>
    </citation>
    <scope>NUCLEOTIDE SEQUENCE [LARGE SCALE GENOMIC DNA]</scope>
    <source>
        <strain evidence="14 15">San Diego</strain>
    </source>
</reference>
<evidence type="ECO:0000256" key="4">
    <source>
        <dbReference type="ARBA" id="ARBA00022491"/>
    </source>
</evidence>
<feature type="compositionally biased region" description="Low complexity" evidence="10">
    <location>
        <begin position="911"/>
        <end position="925"/>
    </location>
</feature>
<dbReference type="STRING" id="6832.A0A553NY43"/>
<dbReference type="InterPro" id="IPR041285">
    <property type="entry name" value="MID_MedPIWI"/>
</dbReference>
<evidence type="ECO:0000256" key="5">
    <source>
        <dbReference type="ARBA" id="ARBA00023015"/>
    </source>
</evidence>
<proteinExistence type="inferred from homology"/>
<comment type="subcellular location">
    <subcellularLocation>
        <location evidence="1 9">Nucleus</location>
    </subcellularLocation>
</comment>
<evidence type="ECO:0000256" key="2">
    <source>
        <dbReference type="ARBA" id="ARBA00009354"/>
    </source>
</evidence>
<dbReference type="OMA" id="WWGEDPS"/>
<organism evidence="14 15">
    <name type="scientific">Tigriopus californicus</name>
    <name type="common">Marine copepod</name>
    <dbReference type="NCBI Taxonomy" id="6832"/>
    <lineage>
        <taxon>Eukaryota</taxon>
        <taxon>Metazoa</taxon>
        <taxon>Ecdysozoa</taxon>
        <taxon>Arthropoda</taxon>
        <taxon>Crustacea</taxon>
        <taxon>Multicrustacea</taxon>
        <taxon>Hexanauplia</taxon>
        <taxon>Copepoda</taxon>
        <taxon>Harpacticoida</taxon>
        <taxon>Harpacticidae</taxon>
        <taxon>Tigriopus</taxon>
    </lineage>
</organism>
<feature type="compositionally biased region" description="Polar residues" evidence="10">
    <location>
        <begin position="1438"/>
        <end position="1459"/>
    </location>
</feature>
<keyword evidence="6 9" id="KW-0010">Activator</keyword>
<dbReference type="GO" id="GO:0003713">
    <property type="term" value="F:transcription coactivator activity"/>
    <property type="evidence" value="ECO:0007669"/>
    <property type="project" value="TreeGrafter"/>
</dbReference>
<keyword evidence="7 9" id="KW-0804">Transcription</keyword>
<evidence type="ECO:0000313" key="15">
    <source>
        <dbReference type="Proteomes" id="UP000318571"/>
    </source>
</evidence>
<feature type="domain" description="MID" evidence="13">
    <location>
        <begin position="1322"/>
        <end position="1594"/>
    </location>
</feature>
<keyword evidence="5 9" id="KW-0805">Transcription regulation</keyword>
<dbReference type="PANTHER" id="PTHR48249:SF3">
    <property type="entry name" value="MEDIATOR OF RNA POLYMERASE II TRANSCRIPTION SUBUNIT 13"/>
    <property type="match status" value="1"/>
</dbReference>
<feature type="compositionally biased region" description="Basic and acidic residues" evidence="10">
    <location>
        <begin position="738"/>
        <end position="748"/>
    </location>
</feature>
<dbReference type="InterPro" id="IPR021643">
    <property type="entry name" value="Mediator_Med13_N"/>
</dbReference>
<sequence>MSGGRGEHCQTNGASLEDCHTNFFALTDVCGIKWAVYRESESPIGLDPAEDAVLVSYARCLAAELLAVWRRVPKVDPAPYSALDSIDEMSGQPIPQPAKPPAGTTALEDKNLLCQKKELWVFWYGDQPDGMKKLIAPALKEVHDISGTWENGLKYEARSLLFKALNNLIERNLLSKEFVRLGRWFIQPFDGPDKSPMHKCSHLSFAFDYFIHGESSVCASVDVRQHPAVRRLALHHLSLAKSQTSPVPVILAPYGLSATLTGVSFKATDSSASQLLKEWNRFYPLDRNRYFCQDQYGDLVAMPPAIEVRVAGVRLVYPTCYVLVSDMDLNGPVFTPTGINTKTMNTFNCSGESTTMPEKLEFYGSEPSPFTTSNHPLLIARRKPRNRPNREKSKDRIRFNPKIPFHRKSDLIDGLAWSFGQTDMMCANSAVIGSQGGGGSRVPGSNGSRPMGPPGSVKDGGGLGINSPASVGPVTPGSVLTPKAPAPGSVRTPGDSMGCLASPLPPPSNGPLTPMETDGLKPPQTPKSVPTYSPFPNVRSIDNRRVDSVKQEDPNDSEATPKPEPKEDSDESRSNQAGSMTVNGNGGGPTTSTSIPFKRPALPMKEYEEELSKEDMLSDHVYDYQSMQHWLNHPVKKFRPAEARNGAPLRPIYRRNSQANVFNSEMDEDFRDLRSDIKRELMDGRTFLDENRKSGDGVAGLSGGPGLNDPYEFSDGIDPNKRAAAMAAALAASAAGGDKPKNEDDRNDLFSTTGLKPSMDDLDNLFDDSSDETDATGHAPTPPDSNKPANHHEETDDKTTLKLLRNTKIDPTGNLPHDQLAKMFPTPPSHEHNHQITSPAEIILDMDGHPLHLKHEPMSPPELMEWSSMDDHNALAVSSFAPLEKLYSTECPSLQFPLQCLYKPRARHQSLAAAQNQPNSNNQSAHGSNVAAASTPVGTPAPPRPGMSPISPLPSMEGGPRSHGPASVGTYHPPSVGAPGVASPASVSSNYMNKSINSVEPSLAQGKTPEANALILTLVLSDTLLNQYRDHNFNSCTLCVCNNDGNIRGRDASSYLSEFAGEDEVTCTCGFSAVVNRRMAHQSGLFYEDESEVTSVTEDMYFRKKPSLLLLDPKCSGEVADNKAVPDVDRIPPALLDLIHLQSIFPTSAQNALLKYSKQYLKSSCQLAPVNMVELMDANNVIFQALEQVKNASDPATTSVTKLEESQKQTCLHRWPLLKSEGPLCSEDVIRVMGSLQPCLHESLHVKKLSNVNSTLSVLGPLTWRQFHRMAGPSTKGNTDDQCEPLPVPVITVGHESDFLSISPLALHYWEHLSLEPFSMPRDVVYFALCPDNDLLLGKTSHFFKTLSNVYETCRLGKHVPKSDFRDGIIRIGKKAAMELRDDEADRWFDMIGESPTACLLKLYAQVCRHYLLPLLLNLTLDQSLLKKKVPKEEVMDRSQSSHQLTPGMNNPYESNSSSHPYQMNSNNNFGGIDKPMGQPKQDGVEMNGKEGGPFGFDAIVDDSESDPPAVMIYLVDPFSFGVENLDMRRLSNLALLRCFMQMLPHLKGPIRHNIHLQVISMDNIVELSKTQSQSAMPNHLRGLAFSIYSQVQRPYQYHKDCKTLTGFGPASGAERFFKANEAKANIVRHLYQPPYVLAQPSQKKKSTNSDSFGGSNERSSTLFVNYCLSEDQHWLFASCCDDRGELVRTNIINVEIPNKTRRKKASARRVGLSKLMDWILSVMAMSLVPWRLVIGRIGRIGHGELRGWSVLLSRKSLKKSSKQLRDICPWISEVPSILSACLVSLEPDSSLRLMADQYTPDERFGQTASHSQLSTPKDASCTHILVFPTSATAQSSQKAFEDTQGLGSSKDDIDDFVLGLDLDDLDQNEDIGGLGDLNIFFDDPSGGVDQPGSPSSPKRGMSDPNSPSQRNSNGEEMFRYDQEEPGKRIEILQQPLALGYLVSTAKTGPMPKWFWSSCPHLENVCPVFLRSALHINQANIQQGGDDGFSSSSASSGRVHSLDSTYTTDVLRYVLEGYNALSWLNLDSDGQDRRSCLPVHVQLLQQIYANFASLV</sequence>
<evidence type="ECO:0000256" key="3">
    <source>
        <dbReference type="ARBA" id="ARBA00019618"/>
    </source>
</evidence>
<feature type="domain" description="Mediator complex subunit Med13 N-terminal" evidence="12">
    <location>
        <begin position="15"/>
        <end position="275"/>
    </location>
</feature>
<comment type="subunit">
    <text evidence="9">Component of the Mediator complex.</text>
</comment>
<feature type="compositionally biased region" description="Basic and acidic residues" evidence="10">
    <location>
        <begin position="541"/>
        <end position="566"/>
    </location>
</feature>
<evidence type="ECO:0000259" key="13">
    <source>
        <dbReference type="Pfam" id="PF18296"/>
    </source>
</evidence>
<feature type="domain" description="Mediator complex subunit Med13 C-terminal" evidence="11">
    <location>
        <begin position="1632"/>
        <end position="2044"/>
    </location>
</feature>
<evidence type="ECO:0000256" key="10">
    <source>
        <dbReference type="SAM" id="MobiDB-lite"/>
    </source>
</evidence>
<evidence type="ECO:0000256" key="7">
    <source>
        <dbReference type="ARBA" id="ARBA00023163"/>
    </source>
</evidence>
<keyword evidence="8 9" id="KW-0539">Nucleus</keyword>
<gene>
    <name evidence="14" type="ORF">TCAL_02438</name>
</gene>
<dbReference type="GO" id="GO:0016592">
    <property type="term" value="C:mediator complex"/>
    <property type="evidence" value="ECO:0007669"/>
    <property type="project" value="InterPro"/>
</dbReference>
<comment type="caution">
    <text evidence="14">The sequence shown here is derived from an EMBL/GenBank/DDBJ whole genome shotgun (WGS) entry which is preliminary data.</text>
</comment>
<evidence type="ECO:0000259" key="11">
    <source>
        <dbReference type="Pfam" id="PF06333"/>
    </source>
</evidence>
<protein>
    <recommendedName>
        <fullName evidence="3 9">Mediator of RNA polymerase II transcription subunit 13</fullName>
    </recommendedName>
</protein>
<comment type="function">
    <text evidence="9">Component of the Mediator complex, a coactivator involved in regulated transcription of nearly all RNA polymerase II-dependent genes. Mediator functions as a bridge to convey information from gene-specific regulatory proteins to the basal RNA polymerase II transcription machinery. Mediator is recruited to promoters by direct interactions with regulatory proteins and serves as a scaffold for the assembly of a functional preinitiation complex with RNA polymerase II and the general transcription factors.</text>
</comment>
<dbReference type="PANTHER" id="PTHR48249">
    <property type="entry name" value="MEDIATOR OF RNA POLYMERASE II TRANSCRIPTION SUBUNIT 13"/>
    <property type="match status" value="1"/>
</dbReference>
<evidence type="ECO:0000256" key="9">
    <source>
        <dbReference type="RuleBase" id="RU364134"/>
    </source>
</evidence>
<keyword evidence="4 9" id="KW-0678">Repressor</keyword>
<evidence type="ECO:0000256" key="1">
    <source>
        <dbReference type="ARBA" id="ARBA00004123"/>
    </source>
</evidence>
<comment type="similarity">
    <text evidence="2 9">Belongs to the Mediator complex subunit 13 family.</text>
</comment>
<feature type="region of interest" description="Disordered" evidence="10">
    <location>
        <begin position="689"/>
        <end position="715"/>
    </location>
</feature>
<feature type="compositionally biased region" description="Gly residues" evidence="10">
    <location>
        <begin position="697"/>
        <end position="706"/>
    </location>
</feature>
<evidence type="ECO:0000313" key="14">
    <source>
        <dbReference type="EMBL" id="TRY70349.1"/>
    </source>
</evidence>
<evidence type="ECO:0000256" key="6">
    <source>
        <dbReference type="ARBA" id="ARBA00023159"/>
    </source>
</evidence>
<feature type="compositionally biased region" description="Polar residues" evidence="10">
    <location>
        <begin position="1904"/>
        <end position="1915"/>
    </location>
</feature>
<feature type="compositionally biased region" description="Acidic residues" evidence="10">
    <location>
        <begin position="760"/>
        <end position="774"/>
    </location>
</feature>
<accession>A0A553NY43</accession>
<evidence type="ECO:0000259" key="12">
    <source>
        <dbReference type="Pfam" id="PF11597"/>
    </source>
</evidence>
<evidence type="ECO:0000256" key="8">
    <source>
        <dbReference type="ARBA" id="ARBA00023242"/>
    </source>
</evidence>
<name>A0A553NY43_TIGCA</name>
<dbReference type="GO" id="GO:0045944">
    <property type="term" value="P:positive regulation of transcription by RNA polymerase II"/>
    <property type="evidence" value="ECO:0007669"/>
    <property type="project" value="TreeGrafter"/>
</dbReference>
<feature type="region of interest" description="Disordered" evidence="10">
    <location>
        <begin position="733"/>
        <end position="798"/>
    </location>
</feature>